<proteinExistence type="inferred from homology"/>
<evidence type="ECO:0000259" key="6">
    <source>
        <dbReference type="SMART" id="SM00558"/>
    </source>
</evidence>
<feature type="region of interest" description="Disordered" evidence="5">
    <location>
        <begin position="255"/>
        <end position="275"/>
    </location>
</feature>
<evidence type="ECO:0000256" key="3">
    <source>
        <dbReference type="ARBA" id="ARBA00023242"/>
    </source>
</evidence>
<feature type="domain" description="JmjC" evidence="6">
    <location>
        <begin position="827"/>
        <end position="1033"/>
    </location>
</feature>
<keyword evidence="2 4" id="KW-0479">Metal-binding</keyword>
<evidence type="ECO:0000313" key="7">
    <source>
        <dbReference type="EMBL" id="OWK07208.1"/>
    </source>
</evidence>
<dbReference type="GO" id="GO:0140683">
    <property type="term" value="F:histone H3K9me/H3K9me2 demethylase activity"/>
    <property type="evidence" value="ECO:0007669"/>
    <property type="project" value="UniProtKB-EC"/>
</dbReference>
<feature type="region of interest" description="Disordered" evidence="5">
    <location>
        <begin position="528"/>
        <end position="573"/>
    </location>
</feature>
<dbReference type="InterPro" id="IPR045109">
    <property type="entry name" value="LSDs-like"/>
</dbReference>
<evidence type="ECO:0000256" key="2">
    <source>
        <dbReference type="ARBA" id="ARBA00022723"/>
    </source>
</evidence>
<dbReference type="Gene3D" id="2.60.120.650">
    <property type="entry name" value="Cupin"/>
    <property type="match status" value="1"/>
</dbReference>
<feature type="region of interest" description="Disordered" evidence="5">
    <location>
        <begin position="340"/>
        <end position="404"/>
    </location>
</feature>
<comment type="domain">
    <text evidence="4">Leu-Xaa-Xaa-Leu-Leu (LXXLL) motifs are known to mediate the association with nuclear receptors.</text>
</comment>
<organism evidence="7 8">
    <name type="scientific">Cervus elaphus hippelaphus</name>
    <name type="common">European red deer</name>
    <dbReference type="NCBI Taxonomy" id="46360"/>
    <lineage>
        <taxon>Eukaryota</taxon>
        <taxon>Metazoa</taxon>
        <taxon>Chordata</taxon>
        <taxon>Craniata</taxon>
        <taxon>Vertebrata</taxon>
        <taxon>Euteleostomi</taxon>
        <taxon>Mammalia</taxon>
        <taxon>Eutheria</taxon>
        <taxon>Laurasiatheria</taxon>
        <taxon>Artiodactyla</taxon>
        <taxon>Ruminantia</taxon>
        <taxon>Pecora</taxon>
        <taxon>Cervidae</taxon>
        <taxon>Cervinae</taxon>
        <taxon>Cervus</taxon>
    </lineage>
</organism>
<dbReference type="GO" id="GO:0070988">
    <property type="term" value="P:demethylation"/>
    <property type="evidence" value="ECO:0007669"/>
    <property type="project" value="UniProtKB-UniRule"/>
</dbReference>
<gene>
    <name evidence="7" type="ORF">Celaphus_00017159</name>
</gene>
<dbReference type="PANTHER" id="PTHR12549:SF4">
    <property type="entry name" value="LYSINE-SPECIFIC DEMETHYLASE HAIRLESS"/>
    <property type="match status" value="1"/>
</dbReference>
<keyword evidence="4" id="KW-0408">Iron</keyword>
<comment type="function">
    <text evidence="4">Histone demethylase that specifically demethylates 'Lys-9' of histone H3, thereby playing a central role in histone code.</text>
</comment>
<keyword evidence="3 4" id="KW-0539">Nucleus</keyword>
<evidence type="ECO:0000256" key="5">
    <source>
        <dbReference type="SAM" id="MobiDB-lite"/>
    </source>
</evidence>
<dbReference type="GO" id="GO:0006357">
    <property type="term" value="P:regulation of transcription by RNA polymerase II"/>
    <property type="evidence" value="ECO:0007669"/>
    <property type="project" value="TreeGrafter"/>
</dbReference>
<accession>A0A212CMF1</accession>
<dbReference type="EMBL" id="MKHE01000016">
    <property type="protein sequence ID" value="OWK07208.1"/>
    <property type="molecule type" value="Genomic_DNA"/>
</dbReference>
<feature type="region of interest" description="Disordered" evidence="5">
    <location>
        <begin position="909"/>
        <end position="929"/>
    </location>
</feature>
<dbReference type="InterPro" id="IPR003347">
    <property type="entry name" value="JmjC_dom"/>
</dbReference>
<dbReference type="GO" id="GO:0046872">
    <property type="term" value="F:metal ion binding"/>
    <property type="evidence" value="ECO:0007669"/>
    <property type="project" value="UniProtKB-UniRule"/>
</dbReference>
<dbReference type="EC" id="1.14.11.65" evidence="4"/>
<feature type="compositionally biased region" description="Gly residues" evidence="5">
    <location>
        <begin position="783"/>
        <end position="796"/>
    </location>
</feature>
<comment type="catalytic activity">
    <reaction evidence="4">
        <text>N(6),N(6)-dimethyl-L-lysyl(9)-[histone H3] + 2 2-oxoglutarate + 2 O2 = L-lysyl(9)-[histone H3] + 2 formaldehyde + 2 succinate + 2 CO2</text>
        <dbReference type="Rhea" id="RHEA:60188"/>
        <dbReference type="Rhea" id="RHEA-COMP:15541"/>
        <dbReference type="Rhea" id="RHEA-COMP:15546"/>
        <dbReference type="ChEBI" id="CHEBI:15379"/>
        <dbReference type="ChEBI" id="CHEBI:16526"/>
        <dbReference type="ChEBI" id="CHEBI:16810"/>
        <dbReference type="ChEBI" id="CHEBI:16842"/>
        <dbReference type="ChEBI" id="CHEBI:29969"/>
        <dbReference type="ChEBI" id="CHEBI:30031"/>
        <dbReference type="ChEBI" id="CHEBI:61976"/>
        <dbReference type="EC" id="1.14.11.65"/>
    </reaction>
</comment>
<comment type="cofactor">
    <cofactor evidence="4">
        <name>Fe(2+)</name>
        <dbReference type="ChEBI" id="CHEBI:29033"/>
    </cofactor>
    <text evidence="4">Binds 1 Fe(2+) ion per subunit.</text>
</comment>
<name>A0A212CMF1_CEREH</name>
<dbReference type="GO" id="GO:0031490">
    <property type="term" value="F:chromatin DNA binding"/>
    <property type="evidence" value="ECO:0007669"/>
    <property type="project" value="TreeGrafter"/>
</dbReference>
<comment type="subcellular location">
    <subcellularLocation>
        <location evidence="1 4">Nucleus</location>
    </subcellularLocation>
</comment>
<feature type="region of interest" description="Disordered" evidence="5">
    <location>
        <begin position="439"/>
        <end position="473"/>
    </location>
</feature>
<comment type="similarity">
    <text evidence="4">Belongs to the JHDM2 histone demethylase family.</text>
</comment>
<keyword evidence="8" id="KW-1185">Reference proteome</keyword>
<feature type="compositionally biased region" description="Polar residues" evidence="5">
    <location>
        <begin position="909"/>
        <end position="919"/>
    </location>
</feature>
<dbReference type="GO" id="GO:0003712">
    <property type="term" value="F:transcription coregulator activity"/>
    <property type="evidence" value="ECO:0007669"/>
    <property type="project" value="TreeGrafter"/>
</dbReference>
<feature type="region of interest" description="Disordered" evidence="5">
    <location>
        <begin position="1"/>
        <end position="39"/>
    </location>
</feature>
<reference evidence="7 8" key="1">
    <citation type="journal article" date="2018" name="Mol. Genet. Genomics">
        <title>The red deer Cervus elaphus genome CerEla1.0: sequencing, annotating, genes, and chromosomes.</title>
        <authorList>
            <person name="Bana N.A."/>
            <person name="Nyiri A."/>
            <person name="Nagy J."/>
            <person name="Frank K."/>
            <person name="Nagy T."/>
            <person name="Steger V."/>
            <person name="Schiller M."/>
            <person name="Lakatos P."/>
            <person name="Sugar L."/>
            <person name="Horn P."/>
            <person name="Barta E."/>
            <person name="Orosz L."/>
        </authorList>
    </citation>
    <scope>NUCLEOTIDE SEQUENCE [LARGE SCALE GENOMIC DNA]</scope>
    <source>
        <strain evidence="7">Hungarian</strain>
    </source>
</reference>
<feature type="region of interest" description="Disordered" evidence="5">
    <location>
        <begin position="775"/>
        <end position="812"/>
    </location>
</feature>
<dbReference type="SMART" id="SM00558">
    <property type="entry name" value="JmjC"/>
    <property type="match status" value="1"/>
</dbReference>
<evidence type="ECO:0000256" key="1">
    <source>
        <dbReference type="ARBA" id="ARBA00004123"/>
    </source>
</evidence>
<evidence type="ECO:0000256" key="4">
    <source>
        <dbReference type="RuleBase" id="RU369087"/>
    </source>
</evidence>
<feature type="compositionally biased region" description="Polar residues" evidence="5">
    <location>
        <begin position="440"/>
        <end position="452"/>
    </location>
</feature>
<dbReference type="OrthoDB" id="1667110at2759"/>
<comment type="caution">
    <text evidence="7">The sequence shown here is derived from an EMBL/GenBank/DDBJ whole genome shotgun (WGS) entry which is preliminary data.</text>
</comment>
<feature type="compositionally biased region" description="Polar residues" evidence="5">
    <location>
        <begin position="380"/>
        <end position="389"/>
    </location>
</feature>
<sequence>MEGTPSFLKDSPAWEKTAPENGITGPELDTPPRDGLRPAALCLGEPAPFWRGVLSTPGSWLPPGFPQSPKDTLPLVEGEGPRNGERKAGWPGSKDGLRWKEAMLTHPLAFCGSPCPPRYGPLVPEHNGGHPKSDPVAFRPLHCPFLLETKILERAPFWMPTCLPPYLVSSLPPEHPCDWPLAPHPWVYSGGQPKVPSAFSLGSKVMFTHLLAFCPPHYSPPIPEHKGGHPKSDPGFYHKDPSILRLAKDPLATVEPGLLGSAPGGHLQRTGEVERPSLHQRDGEIGVGRHPNLCPLLLGHPDTVPRAPWPTCSPGLVHTLGNVWAVPRGGSLGYQLGSSATTRCPSPGPPSTQAGYCSSHPPARDDPCGQCPEDLEGATSEPSESSQEAYKTPGPRACPPSHHTKLKKTWLTRHSEQFGCPDSCPAEEESPAAQLRALKRSSNPEVQGTASSPAAKRPTGPFPGSAGQGARGQQEVLDSLFGNKAETEQRDGHRGPRDDGASMQALGLQDTPCVAPVAGITQCQGCAQAAGETGGPARSSQPVSRLPLGGEQPQEEDSAASSKEGGGSGPEAGLSVGLAKHLLSALGDRLCRVLRREREALALAQQEGQAPVGTEDDPGLPRCCSHCHHGLFNTHWRCPHCSHRLCVACGRMAGSQGQSAEKCGQEVGHGASSLMLTQFVSSRALAELSTAMHQVWVKFDIRGHCPCQADARVWTAGDGGPQPVLVSGIQRTLQGHLWGSEALGALGGQVQALTPLGPPQPTSLGSATFWEGFSRPESEYPRQGGGGGSLSLGRGSGQPEESQNGPGRPKSDESLVFLLHRGLGDEDTSRVENLAASLPLPEYCARHGKLNLASYLPPGPVLRPLEPQLWAAYGVSPHRGHLGTKNLCVEVTDLVSVLVRAEAPLPAWRQTQKGASSAGSRGGHELLRPSGVPPGPGVLLSRLSFPDFLSGLDGEGLWSPGSQVSTVWHVFRAQDAQRIRRFLQMPQELSLCVCTPCARSLASGELDSTGAEKADWALRRALYEEVPFGVLARSS</sequence>
<dbReference type="PANTHER" id="PTHR12549">
    <property type="entry name" value="JMJC DOMAIN-CONTAINING HISTONE DEMETHYLATION PROTEIN"/>
    <property type="match status" value="1"/>
</dbReference>
<dbReference type="GO" id="GO:0000785">
    <property type="term" value="C:chromatin"/>
    <property type="evidence" value="ECO:0007669"/>
    <property type="project" value="TreeGrafter"/>
</dbReference>
<protein>
    <recommendedName>
        <fullName evidence="4">Lysine-specific demethylase</fullName>
        <ecNumber evidence="4">1.14.11.65</ecNumber>
    </recommendedName>
</protein>
<dbReference type="GO" id="GO:0000118">
    <property type="term" value="C:histone deacetylase complex"/>
    <property type="evidence" value="ECO:0007669"/>
    <property type="project" value="UniProtKB-UniRule"/>
</dbReference>
<evidence type="ECO:0000313" key="8">
    <source>
        <dbReference type="Proteomes" id="UP000242450"/>
    </source>
</evidence>
<dbReference type="Proteomes" id="UP000242450">
    <property type="component" value="Chromosome 16"/>
</dbReference>
<dbReference type="AlphaFoldDB" id="A0A212CMF1"/>